<dbReference type="STRING" id="1423729.FC80_GL001443"/>
<dbReference type="InterPro" id="IPR037479">
    <property type="entry name" value="Tauto_MSAD"/>
</dbReference>
<keyword evidence="2" id="KW-1185">Reference proteome</keyword>
<protein>
    <submittedName>
        <fullName evidence="1">4-oxalocrotonate tautomerase</fullName>
    </submittedName>
</protein>
<gene>
    <name evidence="1" type="ORF">FC80_GL001443</name>
</gene>
<dbReference type="RefSeq" id="WP_057829661.1">
    <property type="nucleotide sequence ID" value="NZ_AYZE01000016.1"/>
</dbReference>
<dbReference type="AlphaFoldDB" id="A0A0R2CFM2"/>
<evidence type="ECO:0000313" key="2">
    <source>
        <dbReference type="Proteomes" id="UP000051131"/>
    </source>
</evidence>
<dbReference type="Proteomes" id="UP000051131">
    <property type="component" value="Unassembled WGS sequence"/>
</dbReference>
<dbReference type="OrthoDB" id="9804765at2"/>
<reference evidence="1 2" key="1">
    <citation type="journal article" date="2015" name="Genome Announc.">
        <title>Expanding the biotechnology potential of lactobacilli through comparative genomics of 213 strains and associated genera.</title>
        <authorList>
            <person name="Sun Z."/>
            <person name="Harris H.M."/>
            <person name="McCann A."/>
            <person name="Guo C."/>
            <person name="Argimon S."/>
            <person name="Zhang W."/>
            <person name="Yang X."/>
            <person name="Jeffery I.B."/>
            <person name="Cooney J.C."/>
            <person name="Kagawa T.F."/>
            <person name="Liu W."/>
            <person name="Song Y."/>
            <person name="Salvetti E."/>
            <person name="Wrobel A."/>
            <person name="Rasinkangas P."/>
            <person name="Parkhill J."/>
            <person name="Rea M.C."/>
            <person name="O'Sullivan O."/>
            <person name="Ritari J."/>
            <person name="Douillard F.P."/>
            <person name="Paul Ross R."/>
            <person name="Yang R."/>
            <person name="Briner A.E."/>
            <person name="Felis G.E."/>
            <person name="de Vos W.M."/>
            <person name="Barrangou R."/>
            <person name="Klaenhammer T.R."/>
            <person name="Caufield P.W."/>
            <person name="Cui Y."/>
            <person name="Zhang H."/>
            <person name="O'Toole P.W."/>
        </authorList>
    </citation>
    <scope>NUCLEOTIDE SEQUENCE [LARGE SCALE GENOMIC DNA]</scope>
    <source>
        <strain evidence="1 2">DSM 21116</strain>
    </source>
</reference>
<accession>A0A0R2CFM2</accession>
<comment type="caution">
    <text evidence="1">The sequence shown here is derived from an EMBL/GenBank/DDBJ whole genome shotgun (WGS) entry which is preliminary data.</text>
</comment>
<sequence length="130" mass="14841">MPLVRFDVIKNSYNEEEIKQILATTQEVVIASFHVPTRDRYQIVTQHEPYEMVIEDTGLGILRSEKVVVVSLTSRPRTKSDIENFYTLLATRLSEKDLVAKNDLMVNITVNSDEGWSFGYGKAQFLTGEL</sequence>
<dbReference type="PANTHER" id="PTHR38460:SF1">
    <property type="entry name" value="TAUTOMERASE YOLI-RELATED"/>
    <property type="match status" value="1"/>
</dbReference>
<organism evidence="1 2">
    <name type="scientific">Liquorilactobacillus cacaonum DSM 21116</name>
    <dbReference type="NCBI Taxonomy" id="1423729"/>
    <lineage>
        <taxon>Bacteria</taxon>
        <taxon>Bacillati</taxon>
        <taxon>Bacillota</taxon>
        <taxon>Bacilli</taxon>
        <taxon>Lactobacillales</taxon>
        <taxon>Lactobacillaceae</taxon>
        <taxon>Liquorilactobacillus</taxon>
    </lineage>
</organism>
<proteinExistence type="predicted"/>
<dbReference type="SUPFAM" id="SSF55331">
    <property type="entry name" value="Tautomerase/MIF"/>
    <property type="match status" value="1"/>
</dbReference>
<dbReference type="PATRIC" id="fig|1423729.3.peg.1465"/>
<evidence type="ECO:0000313" key="1">
    <source>
        <dbReference type="EMBL" id="KRM90106.1"/>
    </source>
</evidence>
<dbReference type="EMBL" id="AYZE01000016">
    <property type="protein sequence ID" value="KRM90106.1"/>
    <property type="molecule type" value="Genomic_DNA"/>
</dbReference>
<name>A0A0R2CFM2_9LACO</name>
<dbReference type="Gene3D" id="3.30.429.10">
    <property type="entry name" value="Macrophage Migration Inhibitory Factor"/>
    <property type="match status" value="1"/>
</dbReference>
<dbReference type="Pfam" id="PF14552">
    <property type="entry name" value="Tautomerase_2"/>
    <property type="match status" value="1"/>
</dbReference>
<dbReference type="InterPro" id="IPR014347">
    <property type="entry name" value="Tautomerase/MIF_sf"/>
</dbReference>
<dbReference type="PANTHER" id="PTHR38460">
    <property type="entry name" value="TAUTOMERASE YOLI-RELATED"/>
    <property type="match status" value="1"/>
</dbReference>